<evidence type="ECO:0000313" key="1">
    <source>
        <dbReference type="EMBL" id="RZB40050.1"/>
    </source>
</evidence>
<reference evidence="1 2" key="1">
    <citation type="submission" date="2017-03" db="EMBL/GenBank/DDBJ databases">
        <title>Genome of the blue death feigning beetle - Asbolus verrucosus.</title>
        <authorList>
            <person name="Rider S.D."/>
        </authorList>
    </citation>
    <scope>NUCLEOTIDE SEQUENCE [LARGE SCALE GENOMIC DNA]</scope>
    <source>
        <strain evidence="1">Butters</strain>
        <tissue evidence="1">Head and leg muscle</tissue>
    </source>
</reference>
<evidence type="ECO:0000313" key="2">
    <source>
        <dbReference type="Proteomes" id="UP000292052"/>
    </source>
</evidence>
<dbReference type="EMBL" id="QDEB01122892">
    <property type="protein sequence ID" value="RZB40050.1"/>
    <property type="molecule type" value="Genomic_DNA"/>
</dbReference>
<sequence>KSVTEKTYFFTGNVERVIKWHRIFKSRCYFEVIASIVSMREGPINLQKIILLKDKKGPILQVIHYLNHVVQLEDFSIGQMLRCVGYMSGPNVLTAISIRLATPDEVATLKRYCYIGDFAISGLINAENNQ</sequence>
<dbReference type="Proteomes" id="UP000292052">
    <property type="component" value="Unassembled WGS sequence"/>
</dbReference>
<dbReference type="STRING" id="1661398.A0A482VA32"/>
<feature type="non-terminal residue" evidence="1">
    <location>
        <position position="1"/>
    </location>
</feature>
<keyword evidence="2" id="KW-1185">Reference proteome</keyword>
<comment type="caution">
    <text evidence="1">The sequence shown here is derived from an EMBL/GenBank/DDBJ whole genome shotgun (WGS) entry which is preliminary data.</text>
</comment>
<dbReference type="AlphaFoldDB" id="A0A482VA32"/>
<dbReference type="OrthoDB" id="6591917at2759"/>
<organism evidence="1 2">
    <name type="scientific">Asbolus verrucosus</name>
    <name type="common">Desert ironclad beetle</name>
    <dbReference type="NCBI Taxonomy" id="1661398"/>
    <lineage>
        <taxon>Eukaryota</taxon>
        <taxon>Metazoa</taxon>
        <taxon>Ecdysozoa</taxon>
        <taxon>Arthropoda</taxon>
        <taxon>Hexapoda</taxon>
        <taxon>Insecta</taxon>
        <taxon>Pterygota</taxon>
        <taxon>Neoptera</taxon>
        <taxon>Endopterygota</taxon>
        <taxon>Coleoptera</taxon>
        <taxon>Polyphaga</taxon>
        <taxon>Cucujiformia</taxon>
        <taxon>Tenebrionidae</taxon>
        <taxon>Pimeliinae</taxon>
        <taxon>Asbolus</taxon>
    </lineage>
</organism>
<protein>
    <submittedName>
        <fullName evidence="1">Uncharacterized protein</fullName>
    </submittedName>
</protein>
<proteinExistence type="predicted"/>
<gene>
    <name evidence="1" type="ORF">BDFB_004027</name>
</gene>
<accession>A0A482VA32</accession>
<name>A0A482VA32_ASBVE</name>